<keyword evidence="3" id="KW-1185">Reference proteome</keyword>
<evidence type="ECO:0000313" key="2">
    <source>
        <dbReference type="EMBL" id="KDN52859.1"/>
    </source>
</evidence>
<comment type="caution">
    <text evidence="2">The sequence shown here is derived from an EMBL/GenBank/DDBJ whole genome shotgun (WGS) entry which is preliminary data.</text>
</comment>
<evidence type="ECO:0000313" key="3">
    <source>
        <dbReference type="Proteomes" id="UP000027361"/>
    </source>
</evidence>
<dbReference type="GeneID" id="25267111"/>
<sequence>MNVLRKPMYGVSKTVPGRRALEYVVAFQSVAMLQSAAASGEPILGFGGAGKRIVRKWRPGASSPSRDRHHPSARRSRFQAIFWLWTLPRLTSPFSAFTFPEAYAPSIAGSAACSALVRRQRVAAGKYLYKTCTLLCIPVVTLNSEHEYNMWDTDVATAYLHSLKLFSVHAAYCKCGNDPAKYDGSSTGLVTVSSHLSASRSSGTVIYGSMGREGFKWSGDSNRSMPYKFQCPPPILVSSRSRTYVKEQRSGLLDRWLGSAFAVYSPARSTHTPSAAKRHSVNLSRPSSYCQAEAGSSPSAKKLQGSSIGDLADGPRRRSCNNTAAEGAGGMTHQ</sequence>
<dbReference type="RefSeq" id="XP_013245698.1">
    <property type="nucleotide sequence ID" value="XM_013390244.1"/>
</dbReference>
<evidence type="ECO:0000256" key="1">
    <source>
        <dbReference type="SAM" id="MobiDB-lite"/>
    </source>
</evidence>
<dbReference type="InParanoid" id="A0A066WPF8"/>
<dbReference type="HOGENOM" id="CLU_832046_0_0_1"/>
<name>A0A066WPF8_TILAU</name>
<feature type="region of interest" description="Disordered" evidence="1">
    <location>
        <begin position="288"/>
        <end position="334"/>
    </location>
</feature>
<reference evidence="2 3" key="1">
    <citation type="submission" date="2014-05" db="EMBL/GenBank/DDBJ databases">
        <title>Draft genome sequence of a rare smut relative, Tilletiaria anomala UBC 951.</title>
        <authorList>
            <consortium name="DOE Joint Genome Institute"/>
            <person name="Toome M."/>
            <person name="Kuo A."/>
            <person name="Henrissat B."/>
            <person name="Lipzen A."/>
            <person name="Tritt A."/>
            <person name="Yoshinaga Y."/>
            <person name="Zane M."/>
            <person name="Barry K."/>
            <person name="Grigoriev I.V."/>
            <person name="Spatafora J.W."/>
            <person name="Aimea M.C."/>
        </authorList>
    </citation>
    <scope>NUCLEOTIDE SEQUENCE [LARGE SCALE GENOMIC DNA]</scope>
    <source>
        <strain evidence="2 3">UBC 951</strain>
    </source>
</reference>
<dbReference type="EMBL" id="JMSN01000006">
    <property type="protein sequence ID" value="KDN52859.1"/>
    <property type="molecule type" value="Genomic_DNA"/>
</dbReference>
<dbReference type="Proteomes" id="UP000027361">
    <property type="component" value="Unassembled WGS sequence"/>
</dbReference>
<gene>
    <name evidence="2" type="ORF">K437DRAFT_292759</name>
</gene>
<proteinExistence type="predicted"/>
<dbReference type="AlphaFoldDB" id="A0A066WPF8"/>
<protein>
    <submittedName>
        <fullName evidence="2">Uncharacterized protein</fullName>
    </submittedName>
</protein>
<feature type="compositionally biased region" description="Polar residues" evidence="1">
    <location>
        <begin position="288"/>
        <end position="307"/>
    </location>
</feature>
<organism evidence="2 3">
    <name type="scientific">Tilletiaria anomala (strain ATCC 24038 / CBS 436.72 / UBC 951)</name>
    <dbReference type="NCBI Taxonomy" id="1037660"/>
    <lineage>
        <taxon>Eukaryota</taxon>
        <taxon>Fungi</taxon>
        <taxon>Dikarya</taxon>
        <taxon>Basidiomycota</taxon>
        <taxon>Ustilaginomycotina</taxon>
        <taxon>Exobasidiomycetes</taxon>
        <taxon>Georgefischeriales</taxon>
        <taxon>Tilletiariaceae</taxon>
        <taxon>Tilletiaria</taxon>
    </lineage>
</organism>
<accession>A0A066WPF8</accession>